<sequence length="56" mass="6524">MDIKNSDDKAELSTEKSATIDIELRADSGYRCSLLNQRISPKQWKYISEILHRKDL</sequence>
<accession>A0A3S4ZJS7</accession>
<gene>
    <name evidence="1" type="ORF">NCTC12742_00480</name>
</gene>
<dbReference type="RefSeq" id="WP_004282976.1">
    <property type="nucleotide sequence ID" value="NZ_CAUJRG010000004.1"/>
</dbReference>
<keyword evidence="2" id="KW-1185">Reference proteome</keyword>
<evidence type="ECO:0000313" key="1">
    <source>
        <dbReference type="EMBL" id="VEJ50023.1"/>
    </source>
</evidence>
<reference evidence="1 2" key="1">
    <citation type="submission" date="2018-12" db="EMBL/GenBank/DDBJ databases">
        <authorList>
            <consortium name="Pathogen Informatics"/>
        </authorList>
    </citation>
    <scope>NUCLEOTIDE SEQUENCE [LARGE SCALE GENOMIC DNA]</scope>
    <source>
        <strain evidence="1 2">NCTC12742</strain>
    </source>
</reference>
<name>A0A3S4ZJS7_9NEIS</name>
<evidence type="ECO:0000313" key="2">
    <source>
        <dbReference type="Proteomes" id="UP000272771"/>
    </source>
</evidence>
<dbReference type="EMBL" id="LR134533">
    <property type="protein sequence ID" value="VEJ50023.1"/>
    <property type="molecule type" value="Genomic_DNA"/>
</dbReference>
<dbReference type="Proteomes" id="UP000272771">
    <property type="component" value="Chromosome"/>
</dbReference>
<protein>
    <submittedName>
        <fullName evidence="1">Uncharacterized protein</fullName>
    </submittedName>
</protein>
<dbReference type="AlphaFoldDB" id="A0A3S4ZJS7"/>
<organism evidence="1 2">
    <name type="scientific">Neisseria weaveri</name>
    <dbReference type="NCBI Taxonomy" id="28091"/>
    <lineage>
        <taxon>Bacteria</taxon>
        <taxon>Pseudomonadati</taxon>
        <taxon>Pseudomonadota</taxon>
        <taxon>Betaproteobacteria</taxon>
        <taxon>Neisseriales</taxon>
        <taxon>Neisseriaceae</taxon>
        <taxon>Neisseria</taxon>
    </lineage>
</organism>
<proteinExistence type="predicted"/>